<proteinExistence type="predicted"/>
<name>A0A6J4RX86_9ACTN</name>
<dbReference type="EMBL" id="CADCVL010000270">
    <property type="protein sequence ID" value="CAA9484224.1"/>
    <property type="molecule type" value="Genomic_DNA"/>
</dbReference>
<dbReference type="InterPro" id="IPR051540">
    <property type="entry name" value="S-2-haloacid_dehalogenase"/>
</dbReference>
<evidence type="ECO:0000256" key="1">
    <source>
        <dbReference type="ARBA" id="ARBA00022801"/>
    </source>
</evidence>
<sequence>SSRANFLPESIPRWMPFKETNTQLDRFAKKYKIGLISNVDDKLLGLTRRHFKADFDLVVTAQQVRSYKPDPAHFKECERRIGSRKGWVHVTSSLYYDVEPCLKLKVPVIWINRRKETLEPGAKKPTAEVKTLLEAAKLLGAA</sequence>
<dbReference type="GO" id="GO:0016787">
    <property type="term" value="F:hydrolase activity"/>
    <property type="evidence" value="ECO:0007669"/>
    <property type="project" value="UniProtKB-KW"/>
</dbReference>
<dbReference type="InterPro" id="IPR006439">
    <property type="entry name" value="HAD-SF_hydro_IA"/>
</dbReference>
<evidence type="ECO:0000313" key="2">
    <source>
        <dbReference type="EMBL" id="CAA9484224.1"/>
    </source>
</evidence>
<gene>
    <name evidence="2" type="ORF">AVDCRST_MAG65-1629</name>
</gene>
<organism evidence="2">
    <name type="scientific">uncultured Solirubrobacteraceae bacterium</name>
    <dbReference type="NCBI Taxonomy" id="1162706"/>
    <lineage>
        <taxon>Bacteria</taxon>
        <taxon>Bacillati</taxon>
        <taxon>Actinomycetota</taxon>
        <taxon>Thermoleophilia</taxon>
        <taxon>Solirubrobacterales</taxon>
        <taxon>Solirubrobacteraceae</taxon>
        <taxon>environmental samples</taxon>
    </lineage>
</organism>
<protein>
    <submittedName>
        <fullName evidence="2">2-haloalkanoic acid dehalogenase</fullName>
    </submittedName>
</protein>
<keyword evidence="1" id="KW-0378">Hydrolase</keyword>
<feature type="non-terminal residue" evidence="2">
    <location>
        <position position="1"/>
    </location>
</feature>
<accession>A0A6J4RX86</accession>
<dbReference type="PANTHER" id="PTHR43316">
    <property type="entry name" value="HYDROLASE, HALOACID DELAHOGENASE-RELATED"/>
    <property type="match status" value="1"/>
</dbReference>
<dbReference type="InterPro" id="IPR023214">
    <property type="entry name" value="HAD_sf"/>
</dbReference>
<dbReference type="InterPro" id="IPR036412">
    <property type="entry name" value="HAD-like_sf"/>
</dbReference>
<dbReference type="NCBIfam" id="TIGR01549">
    <property type="entry name" value="HAD-SF-IA-v1"/>
    <property type="match status" value="1"/>
</dbReference>
<dbReference type="Gene3D" id="3.40.50.1000">
    <property type="entry name" value="HAD superfamily/HAD-like"/>
    <property type="match status" value="1"/>
</dbReference>
<dbReference type="AlphaFoldDB" id="A0A6J4RX86"/>
<reference evidence="2" key="1">
    <citation type="submission" date="2020-02" db="EMBL/GenBank/DDBJ databases">
        <authorList>
            <person name="Meier V. D."/>
        </authorList>
    </citation>
    <scope>NUCLEOTIDE SEQUENCE</scope>
    <source>
        <strain evidence="2">AVDCRST_MAG65</strain>
    </source>
</reference>
<dbReference type="PANTHER" id="PTHR43316:SF9">
    <property type="entry name" value="ACID DEHALOGENASE, PUTATIVE (AFU_ORTHOLOGUE AFUA_6G14460)-RELATED"/>
    <property type="match status" value="1"/>
</dbReference>
<dbReference type="SUPFAM" id="SSF56784">
    <property type="entry name" value="HAD-like"/>
    <property type="match status" value="1"/>
</dbReference>